<dbReference type="GO" id="GO:0016787">
    <property type="term" value="F:hydrolase activity"/>
    <property type="evidence" value="ECO:0007669"/>
    <property type="project" value="UniProtKB-KW"/>
</dbReference>
<dbReference type="InterPro" id="IPR043128">
    <property type="entry name" value="Rev_trsase/Diguanyl_cyclase"/>
</dbReference>
<dbReference type="AlphaFoldDB" id="A0A2T8KKG7"/>
<dbReference type="InterPro" id="IPR000477">
    <property type="entry name" value="RT_dom"/>
</dbReference>
<evidence type="ECO:0000313" key="8">
    <source>
        <dbReference type="EMBL" id="PVH62642.1"/>
    </source>
</evidence>
<organism evidence="8">
    <name type="scientific">Panicum hallii</name>
    <dbReference type="NCBI Taxonomy" id="206008"/>
    <lineage>
        <taxon>Eukaryota</taxon>
        <taxon>Viridiplantae</taxon>
        <taxon>Streptophyta</taxon>
        <taxon>Embryophyta</taxon>
        <taxon>Tracheophyta</taxon>
        <taxon>Spermatophyta</taxon>
        <taxon>Magnoliopsida</taxon>
        <taxon>Liliopsida</taxon>
        <taxon>Poales</taxon>
        <taxon>Poaceae</taxon>
        <taxon>PACMAD clade</taxon>
        <taxon>Panicoideae</taxon>
        <taxon>Panicodae</taxon>
        <taxon>Paniceae</taxon>
        <taxon>Panicinae</taxon>
        <taxon>Panicum</taxon>
        <taxon>Panicum sect. Panicum</taxon>
    </lineage>
</organism>
<keyword evidence="5" id="KW-0378">Hydrolase</keyword>
<evidence type="ECO:0000256" key="3">
    <source>
        <dbReference type="ARBA" id="ARBA00022722"/>
    </source>
</evidence>
<dbReference type="Gene3D" id="3.30.70.270">
    <property type="match status" value="2"/>
</dbReference>
<dbReference type="FunFam" id="3.30.70.270:FF:000003">
    <property type="entry name" value="Transposon Ty3-G Gag-Pol polyprotein"/>
    <property type="match status" value="1"/>
</dbReference>
<dbReference type="InterPro" id="IPR050951">
    <property type="entry name" value="Retrovirus_Pol_polyprotein"/>
</dbReference>
<dbReference type="InterPro" id="IPR043502">
    <property type="entry name" value="DNA/RNA_pol_sf"/>
</dbReference>
<proteinExistence type="predicted"/>
<evidence type="ECO:0000256" key="4">
    <source>
        <dbReference type="ARBA" id="ARBA00022759"/>
    </source>
</evidence>
<protein>
    <recommendedName>
        <fullName evidence="7">Reverse transcriptase domain-containing protein</fullName>
    </recommendedName>
</protein>
<accession>A0A2T8KKG7</accession>
<evidence type="ECO:0000256" key="2">
    <source>
        <dbReference type="ARBA" id="ARBA00022695"/>
    </source>
</evidence>
<dbReference type="SUPFAM" id="SSF56672">
    <property type="entry name" value="DNA/RNA polymerases"/>
    <property type="match status" value="1"/>
</dbReference>
<dbReference type="GO" id="GO:0003964">
    <property type="term" value="F:RNA-directed DNA polymerase activity"/>
    <property type="evidence" value="ECO:0007669"/>
    <property type="project" value="UniProtKB-KW"/>
</dbReference>
<evidence type="ECO:0000256" key="6">
    <source>
        <dbReference type="ARBA" id="ARBA00022918"/>
    </source>
</evidence>
<dbReference type="Pfam" id="PF00078">
    <property type="entry name" value="RVT_1"/>
    <property type="match status" value="1"/>
</dbReference>
<keyword evidence="3" id="KW-0540">Nuclease</keyword>
<name>A0A2T8KKG7_9POAL</name>
<dbReference type="EMBL" id="CM008048">
    <property type="protein sequence ID" value="PVH62642.1"/>
    <property type="molecule type" value="Genomic_DNA"/>
</dbReference>
<dbReference type="Proteomes" id="UP000243499">
    <property type="component" value="Chromosome 3"/>
</dbReference>
<dbReference type="CDD" id="cd09274">
    <property type="entry name" value="RNase_HI_RT_Ty3"/>
    <property type="match status" value="1"/>
</dbReference>
<keyword evidence="1" id="KW-0808">Transferase</keyword>
<evidence type="ECO:0000256" key="1">
    <source>
        <dbReference type="ARBA" id="ARBA00022679"/>
    </source>
</evidence>
<dbReference type="PANTHER" id="PTHR37984:SF5">
    <property type="entry name" value="PROTEIN NYNRIN-LIKE"/>
    <property type="match status" value="1"/>
</dbReference>
<dbReference type="FunFam" id="3.30.70.270:FF:000026">
    <property type="entry name" value="Transposon Ty3-G Gag-Pol polyprotein"/>
    <property type="match status" value="1"/>
</dbReference>
<dbReference type="PANTHER" id="PTHR37984">
    <property type="entry name" value="PROTEIN CBG26694"/>
    <property type="match status" value="1"/>
</dbReference>
<evidence type="ECO:0000256" key="5">
    <source>
        <dbReference type="ARBA" id="ARBA00022801"/>
    </source>
</evidence>
<feature type="domain" description="Reverse transcriptase" evidence="7">
    <location>
        <begin position="1"/>
        <end position="82"/>
    </location>
</feature>
<reference evidence="8" key="1">
    <citation type="submission" date="2018-04" db="EMBL/GenBank/DDBJ databases">
        <title>WGS assembly of Panicum hallii.</title>
        <authorList>
            <person name="Lovell J."/>
            <person name="Jenkins J."/>
            <person name="Lowry D."/>
            <person name="Mamidi S."/>
            <person name="Sreedasyam A."/>
            <person name="Weng X."/>
            <person name="Barry K."/>
            <person name="Bonette J."/>
            <person name="Campitelli B."/>
            <person name="Daum C."/>
            <person name="Gordon S."/>
            <person name="Gould B."/>
            <person name="Lipzen A."/>
            <person name="Macqueen A."/>
            <person name="Palacio-Mejia J."/>
            <person name="Plott C."/>
            <person name="Shakirov E."/>
            <person name="Shu S."/>
            <person name="Yoshinaga Y."/>
            <person name="Zane M."/>
            <person name="Rokhsar D."/>
            <person name="Grimwood J."/>
            <person name="Schmutz J."/>
            <person name="Juenger T."/>
        </authorList>
    </citation>
    <scope>NUCLEOTIDE SEQUENCE [LARGE SCALE GENOMIC DNA]</scope>
    <source>
        <strain evidence="8">FIL2</strain>
    </source>
</reference>
<keyword evidence="6" id="KW-0695">RNA-directed DNA polymerase</keyword>
<evidence type="ECO:0000259" key="7">
    <source>
        <dbReference type="PROSITE" id="PS50878"/>
    </source>
</evidence>
<keyword evidence="2" id="KW-0548">Nucleotidyltransferase</keyword>
<dbReference type="Pfam" id="PF17917">
    <property type="entry name" value="RT_RNaseH"/>
    <property type="match status" value="1"/>
</dbReference>
<gene>
    <name evidence="8" type="ORF">PAHAL_3G352200</name>
</gene>
<dbReference type="Gramene" id="PVH62642">
    <property type="protein sequence ID" value="PVH62642"/>
    <property type="gene ID" value="PAHAL_3G352200"/>
</dbReference>
<sequence length="406" mass="47592">MSFGLTNAPAFFMHLMNKVFMDYLDTFVVIFIDDILVYSKSESEHEKHLRLVLQRLREHKLYAKLSKCEFWIDEVPFLGHVISKGGIAVDPGKVKDVLDWVVPQTVNEVRSFLCLAGYYRRFIENFSKIAKPLTSLLEKGVHFSWTDERQKAFEELKKRLTTAPVLTLPDQSKRFTVYCDASRDGLGCVLMQEGRVIAYASRQLRWHELNYPTHDLELAAVVHALKIWRHYLFGQRCDIYTDHKSLKYIFAQSELNMRQRRWLELVKDYDLEIHYHPGKANVVADALSRKSYVNMAVAFQMPRELCEEFEQLSLGFLHHTSSASFEEKPTLAAEIRQHQKDDKKLQEIRERLKIGKAPHFREDDQGTLWYKGRICVPDVKDLRKMILSECNARVFILFKLHYQSLA</sequence>
<dbReference type="InterPro" id="IPR041373">
    <property type="entry name" value="RT_RNaseH"/>
</dbReference>
<dbReference type="CDD" id="cd01647">
    <property type="entry name" value="RT_LTR"/>
    <property type="match status" value="1"/>
</dbReference>
<keyword evidence="4" id="KW-0255">Endonuclease</keyword>
<dbReference type="PROSITE" id="PS50878">
    <property type="entry name" value="RT_POL"/>
    <property type="match status" value="1"/>
</dbReference>
<dbReference type="GO" id="GO:0004519">
    <property type="term" value="F:endonuclease activity"/>
    <property type="evidence" value="ECO:0007669"/>
    <property type="project" value="UniProtKB-KW"/>
</dbReference>